<accession>A0A0C9VVM5</accession>
<dbReference type="Pfam" id="PF03417">
    <property type="entry name" value="AAT"/>
    <property type="match status" value="1"/>
</dbReference>
<evidence type="ECO:0000313" key="2">
    <source>
        <dbReference type="EMBL" id="KIJ42351.1"/>
    </source>
</evidence>
<dbReference type="Gene3D" id="3.60.60.10">
    <property type="entry name" value="Penicillin V Acylase, Chain A"/>
    <property type="match status" value="1"/>
</dbReference>
<keyword evidence="3" id="KW-1185">Reference proteome</keyword>
<dbReference type="Gene3D" id="1.10.10.2120">
    <property type="match status" value="1"/>
</dbReference>
<evidence type="ECO:0000259" key="1">
    <source>
        <dbReference type="Pfam" id="PF03417"/>
    </source>
</evidence>
<protein>
    <recommendedName>
        <fullName evidence="1">Peptidase C45 hydrolase domain-containing protein</fullName>
    </recommendedName>
</protein>
<dbReference type="InterPro" id="IPR005079">
    <property type="entry name" value="Peptidase_C45_hydrolase"/>
</dbReference>
<dbReference type="EMBL" id="KN837130">
    <property type="protein sequence ID" value="KIJ42351.1"/>
    <property type="molecule type" value="Genomic_DNA"/>
</dbReference>
<dbReference type="InterPro" id="IPR047801">
    <property type="entry name" value="Peptidase_C45"/>
</dbReference>
<proteinExistence type="predicted"/>
<organism evidence="2 3">
    <name type="scientific">Sphaerobolus stellatus (strain SS14)</name>
    <dbReference type="NCBI Taxonomy" id="990650"/>
    <lineage>
        <taxon>Eukaryota</taxon>
        <taxon>Fungi</taxon>
        <taxon>Dikarya</taxon>
        <taxon>Basidiomycota</taxon>
        <taxon>Agaricomycotina</taxon>
        <taxon>Agaricomycetes</taxon>
        <taxon>Phallomycetidae</taxon>
        <taxon>Geastrales</taxon>
        <taxon>Sphaerobolaceae</taxon>
        <taxon>Sphaerobolus</taxon>
    </lineage>
</organism>
<dbReference type="PANTHER" id="PTHR34180:SF1">
    <property type="entry name" value="BETA-ALANYL-DOPAMINE_CARCININE HYDROLASE"/>
    <property type="match status" value="1"/>
</dbReference>
<sequence length="356" mass="39512">MKRLDFKGTPREIGLQHGRLLKPEILRQLKFYEGLFIKKSKLTWPQVLEIARDFEPTLKRETSELYEEMAAIAEGLNEPEIGVLDIIALNCRSEIALGKWSDGCTAVGMKLGNPPKEFLAQNWDWNKEMKENIAVVSIESLGKPKIWMVTEAGIIGKIGFNSSSVGVCLNAIRARPMNPTLPPIHILLRLVLESTSLADAISKLQSLGGCATSAHMLIADSTGSRGVEISPNGICILNEDANGIVAHSNHFILNRLVDEPKWLEDSPFRIERMKTIAGSLLREHTTTPSKNPIKQVRDLFRDRENAPGAICRSEASELGIASLFNIVMELDKSNPKAEVVFAIGSEEEKPVMHMPW</sequence>
<gene>
    <name evidence="2" type="ORF">M422DRAFT_68013</name>
</gene>
<dbReference type="OrthoDB" id="189997at2759"/>
<dbReference type="PANTHER" id="PTHR34180">
    <property type="entry name" value="PEPTIDASE C45"/>
    <property type="match status" value="1"/>
</dbReference>
<dbReference type="HOGENOM" id="CLU_037787_1_0_1"/>
<dbReference type="AlphaFoldDB" id="A0A0C9VVM5"/>
<evidence type="ECO:0000313" key="3">
    <source>
        <dbReference type="Proteomes" id="UP000054279"/>
    </source>
</evidence>
<reference evidence="2 3" key="1">
    <citation type="submission" date="2014-06" db="EMBL/GenBank/DDBJ databases">
        <title>Evolutionary Origins and Diversification of the Mycorrhizal Mutualists.</title>
        <authorList>
            <consortium name="DOE Joint Genome Institute"/>
            <consortium name="Mycorrhizal Genomics Consortium"/>
            <person name="Kohler A."/>
            <person name="Kuo A."/>
            <person name="Nagy L.G."/>
            <person name="Floudas D."/>
            <person name="Copeland A."/>
            <person name="Barry K.W."/>
            <person name="Cichocki N."/>
            <person name="Veneault-Fourrey C."/>
            <person name="LaButti K."/>
            <person name="Lindquist E.A."/>
            <person name="Lipzen A."/>
            <person name="Lundell T."/>
            <person name="Morin E."/>
            <person name="Murat C."/>
            <person name="Riley R."/>
            <person name="Ohm R."/>
            <person name="Sun H."/>
            <person name="Tunlid A."/>
            <person name="Henrissat B."/>
            <person name="Grigoriev I.V."/>
            <person name="Hibbett D.S."/>
            <person name="Martin F."/>
        </authorList>
    </citation>
    <scope>NUCLEOTIDE SEQUENCE [LARGE SCALE GENOMIC DNA]</scope>
    <source>
        <strain evidence="2 3">SS14</strain>
    </source>
</reference>
<dbReference type="NCBIfam" id="NF040521">
    <property type="entry name" value="C45_proenzyme"/>
    <property type="match status" value="1"/>
</dbReference>
<name>A0A0C9VVM5_SPHS4</name>
<dbReference type="InterPro" id="IPR047794">
    <property type="entry name" value="C45_proenzyme-like"/>
</dbReference>
<feature type="domain" description="Peptidase C45 hydrolase" evidence="1">
    <location>
        <begin position="117"/>
        <end position="316"/>
    </location>
</feature>
<dbReference type="Proteomes" id="UP000054279">
    <property type="component" value="Unassembled WGS sequence"/>
</dbReference>